<evidence type="ECO:0000313" key="3">
    <source>
        <dbReference type="Proteomes" id="UP001607302"/>
    </source>
</evidence>
<gene>
    <name evidence="2" type="ORF">V1478_004017</name>
</gene>
<comment type="caution">
    <text evidence="2">The sequence shown here is derived from an EMBL/GenBank/DDBJ whole genome shotgun (WGS) entry which is preliminary data.</text>
</comment>
<keyword evidence="3" id="KW-1185">Reference proteome</keyword>
<feature type="compositionally biased region" description="Polar residues" evidence="1">
    <location>
        <begin position="18"/>
        <end position="27"/>
    </location>
</feature>
<feature type="compositionally biased region" description="Basic and acidic residues" evidence="1">
    <location>
        <begin position="35"/>
        <end position="49"/>
    </location>
</feature>
<protein>
    <submittedName>
        <fullName evidence="2">Uncharacterized protein</fullName>
    </submittedName>
</protein>
<sequence length="75" mass="8908">MVSVTSHSSELRELSSENKQNWKTSNDVLILSTKSHVEREKRLEGVEEEKALEEEEEKEETEEEEKEEEEEEEKK</sequence>
<feature type="non-terminal residue" evidence="2">
    <location>
        <position position="75"/>
    </location>
</feature>
<feature type="region of interest" description="Disordered" evidence="1">
    <location>
        <begin position="1"/>
        <end position="75"/>
    </location>
</feature>
<proteinExistence type="predicted"/>
<dbReference type="AlphaFoldDB" id="A0ABD2BNH1"/>
<organism evidence="2 3">
    <name type="scientific">Vespula squamosa</name>
    <name type="common">Southern yellow jacket</name>
    <name type="synonym">Wasp</name>
    <dbReference type="NCBI Taxonomy" id="30214"/>
    <lineage>
        <taxon>Eukaryota</taxon>
        <taxon>Metazoa</taxon>
        <taxon>Ecdysozoa</taxon>
        <taxon>Arthropoda</taxon>
        <taxon>Hexapoda</taxon>
        <taxon>Insecta</taxon>
        <taxon>Pterygota</taxon>
        <taxon>Neoptera</taxon>
        <taxon>Endopterygota</taxon>
        <taxon>Hymenoptera</taxon>
        <taxon>Apocrita</taxon>
        <taxon>Aculeata</taxon>
        <taxon>Vespoidea</taxon>
        <taxon>Vespidae</taxon>
        <taxon>Vespinae</taxon>
        <taxon>Vespula</taxon>
    </lineage>
</organism>
<name>A0ABD2BNH1_VESSQ</name>
<feature type="compositionally biased region" description="Acidic residues" evidence="1">
    <location>
        <begin position="50"/>
        <end position="75"/>
    </location>
</feature>
<accession>A0ABD2BNH1</accession>
<dbReference type="Proteomes" id="UP001607302">
    <property type="component" value="Unassembled WGS sequence"/>
</dbReference>
<evidence type="ECO:0000313" key="2">
    <source>
        <dbReference type="EMBL" id="KAL2734319.1"/>
    </source>
</evidence>
<reference evidence="2 3" key="1">
    <citation type="journal article" date="2024" name="Ann. Entomol. Soc. Am.">
        <title>Genomic analyses of the southern and eastern yellowjacket wasps (Hymenoptera: Vespidae) reveal evolutionary signatures of social life.</title>
        <authorList>
            <person name="Catto M.A."/>
            <person name="Caine P.B."/>
            <person name="Orr S.E."/>
            <person name="Hunt B.G."/>
            <person name="Goodisman M.A.D."/>
        </authorList>
    </citation>
    <scope>NUCLEOTIDE SEQUENCE [LARGE SCALE GENOMIC DNA]</scope>
    <source>
        <strain evidence="2">233</strain>
        <tissue evidence="2">Head and thorax</tissue>
    </source>
</reference>
<evidence type="ECO:0000256" key="1">
    <source>
        <dbReference type="SAM" id="MobiDB-lite"/>
    </source>
</evidence>
<dbReference type="EMBL" id="JAUDFV010000074">
    <property type="protein sequence ID" value="KAL2734319.1"/>
    <property type="molecule type" value="Genomic_DNA"/>
</dbReference>